<reference evidence="3 4" key="1">
    <citation type="journal article" date="2007" name="Science">
        <title>Sea anemone genome reveals ancestral eumetazoan gene repertoire and genomic organization.</title>
        <authorList>
            <person name="Putnam N.H."/>
            <person name="Srivastava M."/>
            <person name="Hellsten U."/>
            <person name="Dirks B."/>
            <person name="Chapman J."/>
            <person name="Salamov A."/>
            <person name="Terry A."/>
            <person name="Shapiro H."/>
            <person name="Lindquist E."/>
            <person name="Kapitonov V.V."/>
            <person name="Jurka J."/>
            <person name="Genikhovich G."/>
            <person name="Grigoriev I.V."/>
            <person name="Lucas S.M."/>
            <person name="Steele R.E."/>
            <person name="Finnerty J.R."/>
            <person name="Technau U."/>
            <person name="Martindale M.Q."/>
            <person name="Rokhsar D.S."/>
        </authorList>
    </citation>
    <scope>NUCLEOTIDE SEQUENCE [LARGE SCALE GENOMIC DNA]</scope>
    <source>
        <strain evidence="4">CH2 X CH6</strain>
    </source>
</reference>
<evidence type="ECO:0000256" key="2">
    <source>
        <dbReference type="ARBA" id="ARBA00022737"/>
    </source>
</evidence>
<dbReference type="GO" id="GO:0007165">
    <property type="term" value="P:signal transduction"/>
    <property type="evidence" value="ECO:0000318"/>
    <property type="project" value="GO_Central"/>
</dbReference>
<keyword evidence="2" id="KW-0677">Repeat</keyword>
<dbReference type="AlphaFoldDB" id="A7T5M4"/>
<keyword evidence="4" id="KW-1185">Reference proteome</keyword>
<proteinExistence type="predicted"/>
<evidence type="ECO:0000313" key="4">
    <source>
        <dbReference type="Proteomes" id="UP000001593"/>
    </source>
</evidence>
<sequence length="467" mass="53959">VFDPYATVATRHGASTVSHFTIDGNLFLAYSRYRGTSRQASTNSYIFRLEDQNFKLHQTIRTKYFLPSHVRKFSIDRDHYLAVYLIRTLPSRLVTWRVLLSLGVFDPYATVTTRHGASFLSLGVFDPYATVATRHGASTVSHFTIDGNLFLAYSRYRGTSRQASTNSYIFRLEDQNFKLHQTIRTKYFLPSHVRSFNIDGDHYLAIPYAITMHRTSSVVVVSKYDQESQIFQPIQELKDGKAHALSTLFFEIDSAKFLAVTGFKLLEIYKWTQTKFRLIQRLAVGRDYIPECSAFTVERNTFLVCAVWGYYKKSLAFRWTGDRFMMHQQLPIGGYISSAETMHMGNDTFLLFLAKRQRNFGANLFNTKSPIYKFNKETQKLELFDELDTLGASASRPFTIGDDTYIVVTQSAYRNALIFKFQEGKFVKYQEVLAPYSADASFFTYKRIHYIAFATNYFNNSPVFVWA</sequence>
<dbReference type="InterPro" id="IPR005492">
    <property type="entry name" value="EPTP"/>
</dbReference>
<dbReference type="PANTHER" id="PTHR15261:SF4">
    <property type="entry name" value="THROMBOSPONDIN-TYPE LAMININ G DOMAIN AND EAR REPEAT-CONTAINING PROTEIN"/>
    <property type="match status" value="1"/>
</dbReference>
<accession>A7T5M4</accession>
<dbReference type="eggNOG" id="ENOG502SXIA">
    <property type="taxonomic scope" value="Eukaryota"/>
</dbReference>
<dbReference type="HOGENOM" id="CLU_586060_0_0_1"/>
<dbReference type="KEGG" id="nve:5499204"/>
<dbReference type="Pfam" id="PF03736">
    <property type="entry name" value="EPTP"/>
    <property type="match status" value="2"/>
</dbReference>
<dbReference type="PANTHER" id="PTHR15261">
    <property type="entry name" value="THROMBOSPONDIN-TYPE LAMININ G DOMAIN AND EAR REPEAT-CONTAINING"/>
    <property type="match status" value="1"/>
</dbReference>
<gene>
    <name evidence="3" type="ORF">NEMVEDRAFT_v1g222660</name>
</gene>
<organism evidence="3 4">
    <name type="scientific">Nematostella vectensis</name>
    <name type="common">Starlet sea anemone</name>
    <dbReference type="NCBI Taxonomy" id="45351"/>
    <lineage>
        <taxon>Eukaryota</taxon>
        <taxon>Metazoa</taxon>
        <taxon>Cnidaria</taxon>
        <taxon>Anthozoa</taxon>
        <taxon>Hexacorallia</taxon>
        <taxon>Actiniaria</taxon>
        <taxon>Edwardsiidae</taxon>
        <taxon>Nematostella</taxon>
    </lineage>
</organism>
<evidence type="ECO:0000313" key="3">
    <source>
        <dbReference type="EMBL" id="EDO28736.1"/>
    </source>
</evidence>
<name>A7T5M4_NEMVE</name>
<protein>
    <submittedName>
        <fullName evidence="3">Uncharacterized protein</fullName>
    </submittedName>
</protein>
<dbReference type="PhylomeDB" id="A7T5M4"/>
<keyword evidence="1" id="KW-0732">Signal</keyword>
<dbReference type="EMBL" id="DS471236">
    <property type="protein sequence ID" value="EDO28736.1"/>
    <property type="molecule type" value="Genomic_DNA"/>
</dbReference>
<dbReference type="InterPro" id="IPR009039">
    <property type="entry name" value="EAR"/>
</dbReference>
<dbReference type="PROSITE" id="PS50912">
    <property type="entry name" value="EAR"/>
    <property type="match status" value="2"/>
</dbReference>
<evidence type="ECO:0000256" key="1">
    <source>
        <dbReference type="ARBA" id="ARBA00022729"/>
    </source>
</evidence>
<dbReference type="InParanoid" id="A7T5M4"/>
<feature type="non-terminal residue" evidence="3">
    <location>
        <position position="1"/>
    </location>
</feature>
<dbReference type="Proteomes" id="UP000001593">
    <property type="component" value="Unassembled WGS sequence"/>
</dbReference>